<dbReference type="SUPFAM" id="SSF47473">
    <property type="entry name" value="EF-hand"/>
    <property type="match status" value="1"/>
</dbReference>
<evidence type="ECO:0000313" key="4">
    <source>
        <dbReference type="EMBL" id="EAR87341.1"/>
    </source>
</evidence>
<feature type="domain" description="EF-hand" evidence="3">
    <location>
        <begin position="180"/>
        <end position="215"/>
    </location>
</feature>
<dbReference type="InterPro" id="IPR018247">
    <property type="entry name" value="EF_Hand_1_Ca_BS"/>
</dbReference>
<dbReference type="GeneID" id="7829580"/>
<dbReference type="KEGG" id="tet:TTHERM_00058530"/>
<keyword evidence="1" id="KW-0106">Calcium</keyword>
<dbReference type="AlphaFoldDB" id="I7M0D0"/>
<evidence type="ECO:0000256" key="1">
    <source>
        <dbReference type="ARBA" id="ARBA00022837"/>
    </source>
</evidence>
<organism evidence="4 5">
    <name type="scientific">Tetrahymena thermophila (strain SB210)</name>
    <dbReference type="NCBI Taxonomy" id="312017"/>
    <lineage>
        <taxon>Eukaryota</taxon>
        <taxon>Sar</taxon>
        <taxon>Alveolata</taxon>
        <taxon>Ciliophora</taxon>
        <taxon>Intramacronucleata</taxon>
        <taxon>Oligohymenophorea</taxon>
        <taxon>Hymenostomatida</taxon>
        <taxon>Tetrahymenina</taxon>
        <taxon>Tetrahymenidae</taxon>
        <taxon>Tetrahymena</taxon>
    </lineage>
</organism>
<accession>I7M0D0</accession>
<dbReference type="InterPro" id="IPR002048">
    <property type="entry name" value="EF_hand_dom"/>
</dbReference>
<gene>
    <name evidence="4" type="ORF">TTHERM_00058530</name>
</gene>
<evidence type="ECO:0000313" key="5">
    <source>
        <dbReference type="Proteomes" id="UP000009168"/>
    </source>
</evidence>
<dbReference type="PROSITE" id="PS00018">
    <property type="entry name" value="EF_HAND_1"/>
    <property type="match status" value="1"/>
</dbReference>
<dbReference type="InParanoid" id="I7M0D0"/>
<dbReference type="GO" id="GO:0005509">
    <property type="term" value="F:calcium ion binding"/>
    <property type="evidence" value="ECO:0007669"/>
    <property type="project" value="InterPro"/>
</dbReference>
<dbReference type="PROSITE" id="PS50222">
    <property type="entry name" value="EF_HAND_2"/>
    <property type="match status" value="1"/>
</dbReference>
<keyword evidence="5" id="KW-1185">Reference proteome</keyword>
<dbReference type="EMBL" id="GG662853">
    <property type="protein sequence ID" value="EAR87341.1"/>
    <property type="molecule type" value="Genomic_DNA"/>
</dbReference>
<dbReference type="OrthoDB" id="191686at2759"/>
<dbReference type="HOGENOM" id="CLU_766162_0_0_1"/>
<feature type="region of interest" description="Disordered" evidence="2">
    <location>
        <begin position="1"/>
        <end position="35"/>
    </location>
</feature>
<evidence type="ECO:0000256" key="2">
    <source>
        <dbReference type="SAM" id="MobiDB-lite"/>
    </source>
</evidence>
<name>I7M0D0_TETTS</name>
<reference evidence="5" key="1">
    <citation type="journal article" date="2006" name="PLoS Biol.">
        <title>Macronuclear genome sequence of the ciliate Tetrahymena thermophila, a model eukaryote.</title>
        <authorList>
            <person name="Eisen J.A."/>
            <person name="Coyne R.S."/>
            <person name="Wu M."/>
            <person name="Wu D."/>
            <person name="Thiagarajan M."/>
            <person name="Wortman J.R."/>
            <person name="Badger J.H."/>
            <person name="Ren Q."/>
            <person name="Amedeo P."/>
            <person name="Jones K.M."/>
            <person name="Tallon L.J."/>
            <person name="Delcher A.L."/>
            <person name="Salzberg S.L."/>
            <person name="Silva J.C."/>
            <person name="Haas B.J."/>
            <person name="Majoros W.H."/>
            <person name="Farzad M."/>
            <person name="Carlton J.M."/>
            <person name="Smith R.K. Jr."/>
            <person name="Garg J."/>
            <person name="Pearlman R.E."/>
            <person name="Karrer K.M."/>
            <person name="Sun L."/>
            <person name="Manning G."/>
            <person name="Elde N.C."/>
            <person name="Turkewitz A.P."/>
            <person name="Asai D.J."/>
            <person name="Wilkes D.E."/>
            <person name="Wang Y."/>
            <person name="Cai H."/>
            <person name="Collins K."/>
            <person name="Stewart B.A."/>
            <person name="Lee S.R."/>
            <person name="Wilamowska K."/>
            <person name="Weinberg Z."/>
            <person name="Ruzzo W.L."/>
            <person name="Wloga D."/>
            <person name="Gaertig J."/>
            <person name="Frankel J."/>
            <person name="Tsao C.-C."/>
            <person name="Gorovsky M.A."/>
            <person name="Keeling P.J."/>
            <person name="Waller R.F."/>
            <person name="Patron N.J."/>
            <person name="Cherry J.M."/>
            <person name="Stover N.A."/>
            <person name="Krieger C.J."/>
            <person name="del Toro C."/>
            <person name="Ryder H.F."/>
            <person name="Williamson S.C."/>
            <person name="Barbeau R.A."/>
            <person name="Hamilton E.P."/>
            <person name="Orias E."/>
        </authorList>
    </citation>
    <scope>NUCLEOTIDE SEQUENCE [LARGE SCALE GENOMIC DNA]</scope>
    <source>
        <strain evidence="5">SB210</strain>
    </source>
</reference>
<dbReference type="RefSeq" id="XP_001007586.1">
    <property type="nucleotide sequence ID" value="XM_001007586.3"/>
</dbReference>
<dbReference type="Gene3D" id="1.10.238.10">
    <property type="entry name" value="EF-hand"/>
    <property type="match status" value="1"/>
</dbReference>
<dbReference type="InterPro" id="IPR011992">
    <property type="entry name" value="EF-hand-dom_pair"/>
</dbReference>
<proteinExistence type="predicted"/>
<dbReference type="Proteomes" id="UP000009168">
    <property type="component" value="Unassembled WGS sequence"/>
</dbReference>
<protein>
    <submittedName>
        <fullName evidence="4">EF hand protein</fullName>
    </submittedName>
</protein>
<evidence type="ECO:0000259" key="3">
    <source>
        <dbReference type="PROSITE" id="PS50222"/>
    </source>
</evidence>
<dbReference type="STRING" id="312017.I7M0D0"/>
<sequence>MGNKQLMRPLAFKEEDDDEGEEKKQSKQKQKKLVKPYNHDAVDTGFVSPIKAYLPVEQEQQTLFVKRAEVLENKNAVEYVQEIYKKFPEDNNTDQFYHDFVQLSRENIIGKQKFLQYIWTQSDLLNVYDEPDKISSYIPDCQFIQLLFKSCLKVIDHAQTGQFMDYSKFIKMIHLMQYGQKKDQLEFIFQLFDTNNDGKIERDDLYSFYQNFFDFLMQAPFIEKDKEMFKLQSDLMKLKDNEIAQAIKKISDEINQQHCNNQDFMAFEQWSQLMEKEYLNDISSYQSSMVEAEAQQPNKSDIPITKNRSKYVDQSFNNDASQNNNSHLYSSFNKKDAFNQTLSTETAKKDEPLMVFQNKNMI</sequence>